<accession>A0A7X6DLI1</accession>
<feature type="domain" description="BON" evidence="1">
    <location>
        <begin position="92"/>
        <end position="155"/>
    </location>
</feature>
<sequence>MARAFGRRSIIPSVLPSRTTMLLAGLTLGILFAPRNGRSTRTLIAQRYHDWMDRISVWLESLAKKTRQQSTRVQGVVYQMRERAIPEEMIVSDEILAQRVRSELGRFFNTAIIDIATQEGTVTLRGSIPSDQEKQDIIDMARRVRGVRDVINLFS</sequence>
<evidence type="ECO:0000313" key="3">
    <source>
        <dbReference type="Proteomes" id="UP000534783"/>
    </source>
</evidence>
<dbReference type="Gene3D" id="3.30.1340.30">
    <property type="match status" value="1"/>
</dbReference>
<evidence type="ECO:0000259" key="1">
    <source>
        <dbReference type="PROSITE" id="PS50914"/>
    </source>
</evidence>
<evidence type="ECO:0000313" key="2">
    <source>
        <dbReference type="EMBL" id="NKE69389.1"/>
    </source>
</evidence>
<dbReference type="Proteomes" id="UP000534783">
    <property type="component" value="Unassembled WGS sequence"/>
</dbReference>
<proteinExistence type="predicted"/>
<dbReference type="EMBL" id="VTOW01000001">
    <property type="protein sequence ID" value="NKE69389.1"/>
    <property type="molecule type" value="Genomic_DNA"/>
</dbReference>
<dbReference type="AlphaFoldDB" id="A0A7X6DLI1"/>
<dbReference type="PROSITE" id="PS50914">
    <property type="entry name" value="BON"/>
    <property type="match status" value="1"/>
</dbReference>
<keyword evidence="3" id="KW-1185">Reference proteome</keyword>
<dbReference type="Pfam" id="PF04972">
    <property type="entry name" value="BON"/>
    <property type="match status" value="1"/>
</dbReference>
<name>A0A7X6DLI1_9BACT</name>
<dbReference type="InterPro" id="IPR007055">
    <property type="entry name" value="BON_dom"/>
</dbReference>
<protein>
    <submittedName>
        <fullName evidence="2">BON domain-containing protein</fullName>
    </submittedName>
</protein>
<comment type="caution">
    <text evidence="2">The sequence shown here is derived from an EMBL/GenBank/DDBJ whole genome shotgun (WGS) entry which is preliminary data.</text>
</comment>
<reference evidence="2 3" key="1">
    <citation type="journal article" date="2020" name="Nature">
        <title>Bacterial chemolithoautotrophy via manganese oxidation.</title>
        <authorList>
            <person name="Yu H."/>
            <person name="Leadbetter J.R."/>
        </authorList>
    </citation>
    <scope>NUCLEOTIDE SEQUENCE [LARGE SCALE GENOMIC DNA]</scope>
    <source>
        <strain evidence="2 3">Mn-1</strain>
    </source>
</reference>
<gene>
    <name evidence="2" type="ORF">MNODULE_01305</name>
</gene>
<organism evidence="2 3">
    <name type="scientific">Candidatus Manganitrophus noduliformans</name>
    <dbReference type="NCBI Taxonomy" id="2606439"/>
    <lineage>
        <taxon>Bacteria</taxon>
        <taxon>Pseudomonadati</taxon>
        <taxon>Nitrospirota</taxon>
        <taxon>Nitrospiria</taxon>
        <taxon>Candidatus Troglogloeales</taxon>
        <taxon>Candidatus Manganitrophaceae</taxon>
        <taxon>Candidatus Manganitrophus</taxon>
    </lineage>
</organism>
<dbReference type="RefSeq" id="WP_168057691.1">
    <property type="nucleotide sequence ID" value="NZ_VTOW01000001.1"/>
</dbReference>